<evidence type="ECO:0000313" key="2">
    <source>
        <dbReference type="EMBL" id="SHG70669.1"/>
    </source>
</evidence>
<dbReference type="NCBIfam" id="NF004793">
    <property type="entry name" value="PRK06141.1"/>
    <property type="match status" value="1"/>
</dbReference>
<dbReference type="AlphaFoldDB" id="A0A1M5M198"/>
<gene>
    <name evidence="2" type="ORF">SAMN04488135_10194</name>
</gene>
<reference evidence="2 3" key="1">
    <citation type="submission" date="2016-11" db="EMBL/GenBank/DDBJ databases">
        <authorList>
            <person name="Jaros S."/>
            <person name="Januszkiewicz K."/>
            <person name="Wedrychowicz H."/>
        </authorList>
    </citation>
    <scope>NUCLEOTIDE SEQUENCE [LARGE SCALE GENOMIC DNA]</scope>
    <source>
        <strain evidence="2 3">CGMCC 1.10190</strain>
    </source>
</reference>
<dbReference type="OrthoDB" id="5293744at2"/>
<dbReference type="Pfam" id="PF02423">
    <property type="entry name" value="OCD_Mu_crystall"/>
    <property type="match status" value="1"/>
</dbReference>
<dbReference type="InterPro" id="IPR003462">
    <property type="entry name" value="ODC_Mu_crystall"/>
</dbReference>
<dbReference type="PANTHER" id="PTHR13812">
    <property type="entry name" value="KETIMINE REDUCTASE MU-CRYSTALLIN"/>
    <property type="match status" value="1"/>
</dbReference>
<dbReference type="GO" id="GO:0005737">
    <property type="term" value="C:cytoplasm"/>
    <property type="evidence" value="ECO:0007669"/>
    <property type="project" value="TreeGrafter"/>
</dbReference>
<proteinExistence type="inferred from homology"/>
<dbReference type="GO" id="GO:0019752">
    <property type="term" value="P:carboxylic acid metabolic process"/>
    <property type="evidence" value="ECO:0007669"/>
    <property type="project" value="UniProtKB-ARBA"/>
</dbReference>
<name>A0A1M5M198_9BURK</name>
<dbReference type="SUPFAM" id="SSF51735">
    <property type="entry name" value="NAD(P)-binding Rossmann-fold domains"/>
    <property type="match status" value="1"/>
</dbReference>
<keyword evidence="3" id="KW-1185">Reference proteome</keyword>
<accession>A0A1M5M198</accession>
<dbReference type="EMBL" id="FQXE01000001">
    <property type="protein sequence ID" value="SHG70669.1"/>
    <property type="molecule type" value="Genomic_DNA"/>
</dbReference>
<dbReference type="PIRSF" id="PIRSF001439">
    <property type="entry name" value="CryM"/>
    <property type="match status" value="1"/>
</dbReference>
<dbReference type="InterPro" id="IPR023401">
    <property type="entry name" value="ODC_N"/>
</dbReference>
<dbReference type="STRING" id="658167.SAMN04488135_10194"/>
<protein>
    <submittedName>
        <fullName evidence="2">Ornithine cyclodeaminase</fullName>
    </submittedName>
</protein>
<evidence type="ECO:0000256" key="1">
    <source>
        <dbReference type="ARBA" id="ARBA00008903"/>
    </source>
</evidence>
<sequence>MLTLNATQTRTHLPFPQMIDAIENMFRSGCIVPQRHMHAIDPPAGRASLLLMPAWQLHGRLGVKIVTVHPDNSDRGMPALNSTFTLFDAADGTPLAHLDGNEITSRRTAAASALAARFLSRRDATRLLVVGAGRVASLIPQAYQAVCDIQQVKVWDIDPAMAQALIERLRLAGFDAEWAHDLERAVKEADIVSCATLATQPLIHGDWLQPGMHLDLIGSFTAAMREADETCLLRANVYIDTEEALQKSGDFLAPLRDGVFRAEDVCATLEQLCKRLKRGRRDPNGITLFKAVGTALEDLAVASLAYDGAKQADCWNTQSDSLISLDREIMK</sequence>
<dbReference type="PANTHER" id="PTHR13812:SF19">
    <property type="entry name" value="KETIMINE REDUCTASE MU-CRYSTALLIN"/>
    <property type="match status" value="1"/>
</dbReference>
<dbReference type="FunFam" id="3.40.50.720:FF:000311">
    <property type="entry name" value="Ornithine cyclodeaminase"/>
    <property type="match status" value="1"/>
</dbReference>
<dbReference type="InterPro" id="IPR036291">
    <property type="entry name" value="NAD(P)-bd_dom_sf"/>
</dbReference>
<dbReference type="RefSeq" id="WP_073100945.1">
    <property type="nucleotide sequence ID" value="NZ_FQXE01000001.1"/>
</dbReference>
<comment type="similarity">
    <text evidence="1">Belongs to the ornithine cyclodeaminase/mu-crystallin family.</text>
</comment>
<evidence type="ECO:0000313" key="3">
    <source>
        <dbReference type="Proteomes" id="UP000184226"/>
    </source>
</evidence>
<dbReference type="GO" id="GO:0016491">
    <property type="term" value="F:oxidoreductase activity"/>
    <property type="evidence" value="ECO:0007669"/>
    <property type="project" value="UniProtKB-ARBA"/>
</dbReference>
<dbReference type="Proteomes" id="UP000184226">
    <property type="component" value="Unassembled WGS sequence"/>
</dbReference>
<dbReference type="Gene3D" id="3.30.1780.10">
    <property type="entry name" value="ornithine cyclodeaminase, domain 1"/>
    <property type="match status" value="1"/>
</dbReference>
<organism evidence="2 3">
    <name type="scientific">Pollutimonas bauzanensis</name>
    <dbReference type="NCBI Taxonomy" id="658167"/>
    <lineage>
        <taxon>Bacteria</taxon>
        <taxon>Pseudomonadati</taxon>
        <taxon>Pseudomonadota</taxon>
        <taxon>Betaproteobacteria</taxon>
        <taxon>Burkholderiales</taxon>
        <taxon>Alcaligenaceae</taxon>
        <taxon>Pollutimonas</taxon>
    </lineage>
</organism>
<dbReference type="Gene3D" id="3.40.50.720">
    <property type="entry name" value="NAD(P)-binding Rossmann-like Domain"/>
    <property type="match status" value="1"/>
</dbReference>